<dbReference type="Pfam" id="PF14534">
    <property type="entry name" value="DUF4440"/>
    <property type="match status" value="1"/>
</dbReference>
<proteinExistence type="predicted"/>
<accession>A0A1I6LK98</accession>
<dbReference type="SUPFAM" id="SSF54427">
    <property type="entry name" value="NTF2-like"/>
    <property type="match status" value="1"/>
</dbReference>
<evidence type="ECO:0000256" key="1">
    <source>
        <dbReference type="SAM" id="SignalP"/>
    </source>
</evidence>
<dbReference type="EMBL" id="FOZL01000001">
    <property type="protein sequence ID" value="SFS03702.1"/>
    <property type="molecule type" value="Genomic_DNA"/>
</dbReference>
<keyword evidence="4" id="KW-1185">Reference proteome</keyword>
<feature type="signal peptide" evidence="1">
    <location>
        <begin position="1"/>
        <end position="20"/>
    </location>
</feature>
<dbReference type="Proteomes" id="UP000199024">
    <property type="component" value="Unassembled WGS sequence"/>
</dbReference>
<keyword evidence="1" id="KW-0732">Signal</keyword>
<sequence length="159" mass="17917">MMRRLMFVLGIAVFGVTGQAQQPSDEAAVRAVITREWDGWAKFDPKQVASSYTDDAIWQNPFGVRLHGRVELEKFLIVLMARPGYRAGVSTAPTRILDVRMTSPTTATVWSDEKIEGLVNDVSGHPMEPRHSYYLEVLVKKDGEWKVCDAVVMDLIHLK</sequence>
<feature type="chain" id="PRO_5011751343" description="DUF4440 domain-containing protein" evidence="1">
    <location>
        <begin position="21"/>
        <end position="159"/>
    </location>
</feature>
<reference evidence="3 4" key="1">
    <citation type="submission" date="2016-10" db="EMBL/GenBank/DDBJ databases">
        <authorList>
            <person name="de Groot N.N."/>
        </authorList>
    </citation>
    <scope>NUCLEOTIDE SEQUENCE [LARGE SCALE GENOMIC DNA]</scope>
    <source>
        <strain evidence="3 4">DSM 21001</strain>
    </source>
</reference>
<dbReference type="RefSeq" id="WP_089836818.1">
    <property type="nucleotide sequence ID" value="NZ_FOZL01000001.1"/>
</dbReference>
<gene>
    <name evidence="3" type="ORF">SAMN05421771_0802</name>
</gene>
<dbReference type="Gene3D" id="3.10.450.50">
    <property type="match status" value="1"/>
</dbReference>
<feature type="domain" description="DUF4440" evidence="2">
    <location>
        <begin position="29"/>
        <end position="147"/>
    </location>
</feature>
<dbReference type="InterPro" id="IPR027843">
    <property type="entry name" value="DUF4440"/>
</dbReference>
<dbReference type="InterPro" id="IPR011944">
    <property type="entry name" value="Steroid_delta5-4_isomerase"/>
</dbReference>
<dbReference type="STRING" id="474950.SAMN05421771_0802"/>
<name>A0A1I6LK98_9BACT</name>
<dbReference type="OrthoDB" id="119766at2"/>
<evidence type="ECO:0000313" key="3">
    <source>
        <dbReference type="EMBL" id="SFS03702.1"/>
    </source>
</evidence>
<protein>
    <recommendedName>
        <fullName evidence="2">DUF4440 domain-containing protein</fullName>
    </recommendedName>
</protein>
<evidence type="ECO:0000313" key="4">
    <source>
        <dbReference type="Proteomes" id="UP000199024"/>
    </source>
</evidence>
<dbReference type="NCBIfam" id="TIGR02246">
    <property type="entry name" value="SgcJ/EcaC family oxidoreductase"/>
    <property type="match status" value="1"/>
</dbReference>
<evidence type="ECO:0000259" key="2">
    <source>
        <dbReference type="Pfam" id="PF14534"/>
    </source>
</evidence>
<dbReference type="AlphaFoldDB" id="A0A1I6LK98"/>
<organism evidence="3 4">
    <name type="scientific">Granulicella pectinivorans</name>
    <dbReference type="NCBI Taxonomy" id="474950"/>
    <lineage>
        <taxon>Bacteria</taxon>
        <taxon>Pseudomonadati</taxon>
        <taxon>Acidobacteriota</taxon>
        <taxon>Terriglobia</taxon>
        <taxon>Terriglobales</taxon>
        <taxon>Acidobacteriaceae</taxon>
        <taxon>Granulicella</taxon>
    </lineage>
</organism>
<dbReference type="InterPro" id="IPR032710">
    <property type="entry name" value="NTF2-like_dom_sf"/>
</dbReference>